<keyword evidence="9" id="KW-1003">Cell membrane</keyword>
<dbReference type="CDD" id="cd06225">
    <property type="entry name" value="HAMP"/>
    <property type="match status" value="1"/>
</dbReference>
<dbReference type="Proteomes" id="UP000324285">
    <property type="component" value="Chromosome"/>
</dbReference>
<name>A0A5C1ND15_9GAMM</name>
<dbReference type="PIRSF" id="PIRSF003167">
    <property type="entry name" value="STHK_NarX/NarQ"/>
    <property type="match status" value="1"/>
</dbReference>
<proteinExistence type="predicted"/>
<comment type="subcellular location">
    <subcellularLocation>
        <location evidence="9">Cell inner membrane</location>
    </subcellularLocation>
    <subcellularLocation>
        <location evidence="2">Membrane</location>
    </subcellularLocation>
</comment>
<dbReference type="Gene3D" id="1.20.5.1930">
    <property type="match status" value="1"/>
</dbReference>
<dbReference type="PROSITE" id="PS50885">
    <property type="entry name" value="HAMP"/>
    <property type="match status" value="1"/>
</dbReference>
<accession>A0A5C1ND15</accession>
<dbReference type="InterPro" id="IPR003594">
    <property type="entry name" value="HATPase_dom"/>
</dbReference>
<comment type="catalytic activity">
    <reaction evidence="1 9">
        <text>ATP + protein L-histidine = ADP + protein N-phospho-L-histidine.</text>
        <dbReference type="EC" id="2.7.13.3"/>
    </reaction>
</comment>
<dbReference type="SUPFAM" id="SSF158472">
    <property type="entry name" value="HAMP domain-like"/>
    <property type="match status" value="1"/>
</dbReference>
<evidence type="ECO:0000256" key="8">
    <source>
        <dbReference type="ARBA" id="ARBA00023012"/>
    </source>
</evidence>
<dbReference type="CDD" id="cd16917">
    <property type="entry name" value="HATPase_UhpB-NarQ-NarX-like"/>
    <property type="match status" value="1"/>
</dbReference>
<dbReference type="InterPro" id="IPR036890">
    <property type="entry name" value="HATPase_C_sf"/>
</dbReference>
<dbReference type="InterPro" id="IPR016380">
    <property type="entry name" value="Sig_transdc_His_kin_NarX/NarQ"/>
</dbReference>
<protein>
    <recommendedName>
        <fullName evidence="9">Sensor protein</fullName>
        <ecNumber evidence="9">2.7.13.3</ecNumber>
    </recommendedName>
</protein>
<dbReference type="RefSeq" id="WP_149284583.1">
    <property type="nucleotide sequence ID" value="NZ_CP038437.2"/>
</dbReference>
<keyword evidence="10" id="KW-1133">Transmembrane helix</keyword>
<keyword evidence="10" id="KW-0812">Transmembrane</keyword>
<dbReference type="PANTHER" id="PTHR24421:SF10">
    <property type="entry name" value="NITRATE_NITRITE SENSOR PROTEIN NARQ"/>
    <property type="match status" value="1"/>
</dbReference>
<evidence type="ECO:0000256" key="4">
    <source>
        <dbReference type="ARBA" id="ARBA00022679"/>
    </source>
</evidence>
<dbReference type="Pfam" id="PF00672">
    <property type="entry name" value="HAMP"/>
    <property type="match status" value="1"/>
</dbReference>
<keyword evidence="13" id="KW-1185">Reference proteome</keyword>
<dbReference type="GO" id="GO:0046983">
    <property type="term" value="F:protein dimerization activity"/>
    <property type="evidence" value="ECO:0007669"/>
    <property type="project" value="UniProtKB-UniRule"/>
</dbReference>
<feature type="transmembrane region" description="Helical" evidence="10">
    <location>
        <begin position="15"/>
        <end position="44"/>
    </location>
</feature>
<keyword evidence="7 9" id="KW-0067">ATP-binding</keyword>
<dbReference type="EC" id="2.7.13.3" evidence="9"/>
<keyword evidence="5 9" id="KW-0547">Nucleotide-binding</keyword>
<feature type="domain" description="HAMP" evidence="11">
    <location>
        <begin position="190"/>
        <end position="237"/>
    </location>
</feature>
<dbReference type="AlphaFoldDB" id="A0A5C1ND15"/>
<keyword evidence="9 10" id="KW-0472">Membrane</keyword>
<keyword evidence="6 9" id="KW-0418">Kinase</keyword>
<evidence type="ECO:0000256" key="5">
    <source>
        <dbReference type="ARBA" id="ARBA00022741"/>
    </source>
</evidence>
<dbReference type="EMBL" id="CP038437">
    <property type="protein sequence ID" value="QEM81572.1"/>
    <property type="molecule type" value="Genomic_DNA"/>
</dbReference>
<keyword evidence="3" id="KW-0597">Phosphoprotein</keyword>
<evidence type="ECO:0000256" key="6">
    <source>
        <dbReference type="ARBA" id="ARBA00022777"/>
    </source>
</evidence>
<evidence type="ECO:0000256" key="7">
    <source>
        <dbReference type="ARBA" id="ARBA00022840"/>
    </source>
</evidence>
<dbReference type="SMART" id="SM00304">
    <property type="entry name" value="HAMP"/>
    <property type="match status" value="1"/>
</dbReference>
<evidence type="ECO:0000313" key="12">
    <source>
        <dbReference type="EMBL" id="QEM81572.1"/>
    </source>
</evidence>
<dbReference type="InterPro" id="IPR042295">
    <property type="entry name" value="NarX-like_N_sf"/>
</dbReference>
<dbReference type="Gene3D" id="1.20.120.960">
    <property type="entry name" value="Histidine kinase NarX, sensor domain"/>
    <property type="match status" value="1"/>
</dbReference>
<dbReference type="GO" id="GO:0005524">
    <property type="term" value="F:ATP binding"/>
    <property type="evidence" value="ECO:0007669"/>
    <property type="project" value="UniProtKB-UniRule"/>
</dbReference>
<dbReference type="Pfam" id="PF07730">
    <property type="entry name" value="HisKA_3"/>
    <property type="match status" value="1"/>
</dbReference>
<organism evidence="12 13">
    <name type="scientific">Halomonas binhaiensis</name>
    <dbReference type="NCBI Taxonomy" id="2562282"/>
    <lineage>
        <taxon>Bacteria</taxon>
        <taxon>Pseudomonadati</taxon>
        <taxon>Pseudomonadota</taxon>
        <taxon>Gammaproteobacteria</taxon>
        <taxon>Oceanospirillales</taxon>
        <taxon>Halomonadaceae</taxon>
        <taxon>Halomonas</taxon>
    </lineage>
</organism>
<keyword evidence="9" id="KW-0997">Cell inner membrane</keyword>
<evidence type="ECO:0000259" key="11">
    <source>
        <dbReference type="PROSITE" id="PS50885"/>
    </source>
</evidence>
<evidence type="ECO:0000256" key="1">
    <source>
        <dbReference type="ARBA" id="ARBA00000085"/>
    </source>
</evidence>
<evidence type="ECO:0000313" key="13">
    <source>
        <dbReference type="Proteomes" id="UP000324285"/>
    </source>
</evidence>
<feature type="transmembrane region" description="Helical" evidence="10">
    <location>
        <begin position="158"/>
        <end position="184"/>
    </location>
</feature>
<evidence type="ECO:0000256" key="2">
    <source>
        <dbReference type="ARBA" id="ARBA00004370"/>
    </source>
</evidence>
<keyword evidence="8 9" id="KW-0902">Two-component regulatory system</keyword>
<evidence type="ECO:0000256" key="3">
    <source>
        <dbReference type="ARBA" id="ARBA00022553"/>
    </source>
</evidence>
<dbReference type="OrthoDB" id="9811306at2"/>
<dbReference type="InterPro" id="IPR050482">
    <property type="entry name" value="Sensor_HK_TwoCompSys"/>
</dbReference>
<dbReference type="SUPFAM" id="SSF55874">
    <property type="entry name" value="ATPase domain of HSP90 chaperone/DNA topoisomerase II/histidine kinase"/>
    <property type="match status" value="1"/>
</dbReference>
<reference evidence="12" key="1">
    <citation type="submission" date="2021-02" db="EMBL/GenBank/DDBJ databases">
        <title>Strain Y2R2, a novel species of the genus Halomonas.</title>
        <authorList>
            <person name="Huang H."/>
        </authorList>
    </citation>
    <scope>NUCLEOTIDE SEQUENCE</scope>
    <source>
        <strain evidence="12">Y2R2</strain>
    </source>
</reference>
<dbReference type="Pfam" id="PF02518">
    <property type="entry name" value="HATPase_c"/>
    <property type="match status" value="1"/>
</dbReference>
<keyword evidence="4 9" id="KW-0808">Transferase</keyword>
<dbReference type="InterPro" id="IPR003660">
    <property type="entry name" value="HAMP_dom"/>
</dbReference>
<dbReference type="Gene3D" id="3.30.565.10">
    <property type="entry name" value="Histidine kinase-like ATPase, C-terminal domain"/>
    <property type="match status" value="1"/>
</dbReference>
<dbReference type="GO" id="GO:0005886">
    <property type="term" value="C:plasma membrane"/>
    <property type="evidence" value="ECO:0007669"/>
    <property type="project" value="UniProtKB-SubCell"/>
</dbReference>
<dbReference type="GO" id="GO:0000155">
    <property type="term" value="F:phosphorelay sensor kinase activity"/>
    <property type="evidence" value="ECO:0007669"/>
    <property type="project" value="UniProtKB-UniRule"/>
</dbReference>
<evidence type="ECO:0000256" key="10">
    <source>
        <dbReference type="SAM" id="Phobius"/>
    </source>
</evidence>
<dbReference type="Gene3D" id="6.10.340.10">
    <property type="match status" value="1"/>
</dbReference>
<gene>
    <name evidence="12" type="ORF">E4T21_08455</name>
</gene>
<dbReference type="InterPro" id="IPR011712">
    <property type="entry name" value="Sig_transdc_His_kin_sub3_dim/P"/>
</dbReference>
<evidence type="ECO:0000256" key="9">
    <source>
        <dbReference type="PIRNR" id="PIRNR003167"/>
    </source>
</evidence>
<sequence length="600" mass="67061">MAVALSLRRSLMLRVLLVITVISSLALLSIFGSIFVVVSSVGVGDAIDKSSSLRMHAYRLMVAAEHLPLEHPQRIAQMEDMQALITAPALLRFIPEQKDNAMHKAYQDLVDTWKVSLYPILSNYEAGEYKTLKKETDEFIEKVDVLVIKIKERISCKVLFLEAFQGGILIILALVIGLFFYHFIVSIMPPFRDLVRVVEGVMLGDFSGRTTYQGGDEIGLLSRTINRMNVSLSEKYGQLKNRVAAKTQELKLSNDALRMLYLTARRLNGITPLTHEELIEVLRQLGAVTHEGPFELYLIVADNPQEMVCLSSEGDEPHVVSAMPNVGTANEYAVRVCEADRDYGELRVMQPSGQILAQWKIELIETVAGLIAAAISLSEKANKQRRLALMDERAVIARELHDSLAQSLSYLKIQVTRLQVRLDQQRHDEVSLVVGELRHGLNSSYRQLRELLNTFRLRIHEAGLEAAMKETVAEYSRRGDFNLSLKGQWNGLFLTPNEEIHVLQIVREALSNVARHSKARHCEVSLEQNELHQYQLSIRDDGIGVGQSAGSSMSHGMTIMEERARSLCGTLSIGAALPYGTVITVCFLPRGFDRLSSAIG</sequence>
<dbReference type="PANTHER" id="PTHR24421">
    <property type="entry name" value="NITRATE/NITRITE SENSOR PROTEIN NARX-RELATED"/>
    <property type="match status" value="1"/>
</dbReference>
<dbReference type="SMART" id="SM00387">
    <property type="entry name" value="HATPase_c"/>
    <property type="match status" value="1"/>
</dbReference>
<dbReference type="KEGG" id="hbh:E4T21_08455"/>